<sequence length="380" mass="40430">MSLASRTVLGPLTTTFTPPPSCSSLFRSLDVSFTVLFPTVAVRAASCAYGLAPQMVDDVGCWPSMTTEATAQVSSGGWGLYSPGLSCPSGYTSACSAVAAKSESALAFTSVEGFQFQFPLLASETATGCCPSGYDCFMTTSSFGNQAPIQLCRSTGAPHTITTRACTQGGFTEVTTEILPRTSTSTWTNFSYSDNPETPVVSSVVIQSQTFSDITVLAPMIQLNWKASDRPPPTTTSDATSTSATSGSTSLVQITHTSTPTPPNRGLPTGTKIAIGVVTPIVVFVLVVILAMIFIRKKRRLSKNTSSHYYDKPELDASTAPKMAFKSTGLTELSASSQLRELGPEERYELEPEVYHELGPEGEIHHELPVPHVVHELVTS</sequence>
<keyword evidence="2" id="KW-0472">Membrane</keyword>
<proteinExistence type="predicted"/>
<dbReference type="AlphaFoldDB" id="A0A6A6H1F3"/>
<protein>
    <submittedName>
        <fullName evidence="3">Uncharacterized protein</fullName>
    </submittedName>
</protein>
<gene>
    <name evidence="3" type="ORF">EV356DRAFT_535352</name>
</gene>
<dbReference type="EMBL" id="ML991824">
    <property type="protein sequence ID" value="KAF2231678.1"/>
    <property type="molecule type" value="Genomic_DNA"/>
</dbReference>
<keyword evidence="4" id="KW-1185">Reference proteome</keyword>
<name>A0A6A6H1F3_VIRVR</name>
<accession>A0A6A6H1F3</accession>
<dbReference type="Proteomes" id="UP000800092">
    <property type="component" value="Unassembled WGS sequence"/>
</dbReference>
<evidence type="ECO:0000313" key="3">
    <source>
        <dbReference type="EMBL" id="KAF2231678.1"/>
    </source>
</evidence>
<feature type="compositionally biased region" description="Low complexity" evidence="1">
    <location>
        <begin position="235"/>
        <end position="250"/>
    </location>
</feature>
<feature type="transmembrane region" description="Helical" evidence="2">
    <location>
        <begin position="273"/>
        <end position="295"/>
    </location>
</feature>
<evidence type="ECO:0000313" key="4">
    <source>
        <dbReference type="Proteomes" id="UP000800092"/>
    </source>
</evidence>
<keyword evidence="2" id="KW-1133">Transmembrane helix</keyword>
<dbReference type="OrthoDB" id="5429716at2759"/>
<keyword evidence="2" id="KW-0812">Transmembrane</keyword>
<evidence type="ECO:0000256" key="2">
    <source>
        <dbReference type="SAM" id="Phobius"/>
    </source>
</evidence>
<evidence type="ECO:0000256" key="1">
    <source>
        <dbReference type="SAM" id="MobiDB-lite"/>
    </source>
</evidence>
<organism evidence="3 4">
    <name type="scientific">Viridothelium virens</name>
    <name type="common">Speckled blister lichen</name>
    <name type="synonym">Trypethelium virens</name>
    <dbReference type="NCBI Taxonomy" id="1048519"/>
    <lineage>
        <taxon>Eukaryota</taxon>
        <taxon>Fungi</taxon>
        <taxon>Dikarya</taxon>
        <taxon>Ascomycota</taxon>
        <taxon>Pezizomycotina</taxon>
        <taxon>Dothideomycetes</taxon>
        <taxon>Dothideomycetes incertae sedis</taxon>
        <taxon>Trypetheliales</taxon>
        <taxon>Trypetheliaceae</taxon>
        <taxon>Viridothelium</taxon>
    </lineage>
</organism>
<reference evidence="3" key="1">
    <citation type="journal article" date="2020" name="Stud. Mycol.">
        <title>101 Dothideomycetes genomes: a test case for predicting lifestyles and emergence of pathogens.</title>
        <authorList>
            <person name="Haridas S."/>
            <person name="Albert R."/>
            <person name="Binder M."/>
            <person name="Bloem J."/>
            <person name="Labutti K."/>
            <person name="Salamov A."/>
            <person name="Andreopoulos B."/>
            <person name="Baker S."/>
            <person name="Barry K."/>
            <person name="Bills G."/>
            <person name="Bluhm B."/>
            <person name="Cannon C."/>
            <person name="Castanera R."/>
            <person name="Culley D."/>
            <person name="Daum C."/>
            <person name="Ezra D."/>
            <person name="Gonzalez J."/>
            <person name="Henrissat B."/>
            <person name="Kuo A."/>
            <person name="Liang C."/>
            <person name="Lipzen A."/>
            <person name="Lutzoni F."/>
            <person name="Magnuson J."/>
            <person name="Mondo S."/>
            <person name="Nolan M."/>
            <person name="Ohm R."/>
            <person name="Pangilinan J."/>
            <person name="Park H.-J."/>
            <person name="Ramirez L."/>
            <person name="Alfaro M."/>
            <person name="Sun H."/>
            <person name="Tritt A."/>
            <person name="Yoshinaga Y."/>
            <person name="Zwiers L.-H."/>
            <person name="Turgeon B."/>
            <person name="Goodwin S."/>
            <person name="Spatafora J."/>
            <person name="Crous P."/>
            <person name="Grigoriev I."/>
        </authorList>
    </citation>
    <scope>NUCLEOTIDE SEQUENCE</scope>
    <source>
        <strain evidence="3">Tuck. ex Michener</strain>
    </source>
</reference>
<feature type="region of interest" description="Disordered" evidence="1">
    <location>
        <begin position="226"/>
        <end position="266"/>
    </location>
</feature>